<evidence type="ECO:0000256" key="1">
    <source>
        <dbReference type="ARBA" id="ARBA00023122"/>
    </source>
</evidence>
<dbReference type="Proteomes" id="UP000192917">
    <property type="component" value="Unassembled WGS sequence"/>
</dbReference>
<dbReference type="EMBL" id="FWZX01000009">
    <property type="protein sequence ID" value="SMF27622.1"/>
    <property type="molecule type" value="Genomic_DNA"/>
</dbReference>
<organism evidence="5 6">
    <name type="scientific">Tistlia consotensis USBA 355</name>
    <dbReference type="NCBI Taxonomy" id="560819"/>
    <lineage>
        <taxon>Bacteria</taxon>
        <taxon>Pseudomonadati</taxon>
        <taxon>Pseudomonadota</taxon>
        <taxon>Alphaproteobacteria</taxon>
        <taxon>Rhodospirillales</taxon>
        <taxon>Rhodovibrionaceae</taxon>
        <taxon>Tistlia</taxon>
    </lineage>
</organism>
<dbReference type="RefSeq" id="WP_085123157.1">
    <property type="nucleotide sequence ID" value="NZ_FWZX01000009.1"/>
</dbReference>
<name>A0A1Y6BTJ5_9PROT</name>
<dbReference type="AlphaFoldDB" id="A0A1Y6BTJ5"/>
<feature type="domain" description="CBS" evidence="4">
    <location>
        <begin position="94"/>
        <end position="149"/>
    </location>
</feature>
<dbReference type="CDD" id="cd04586">
    <property type="entry name" value="CBS_pair_BON_assoc"/>
    <property type="match status" value="1"/>
</dbReference>
<evidence type="ECO:0000259" key="4">
    <source>
        <dbReference type="PROSITE" id="PS51371"/>
    </source>
</evidence>
<dbReference type="Pfam" id="PF04972">
    <property type="entry name" value="BON"/>
    <property type="match status" value="1"/>
</dbReference>
<gene>
    <name evidence="5" type="ORF">SAMN05428998_10998</name>
</gene>
<evidence type="ECO:0000259" key="3">
    <source>
        <dbReference type="PROSITE" id="PS50914"/>
    </source>
</evidence>
<dbReference type="PANTHER" id="PTHR43080">
    <property type="entry name" value="CBS DOMAIN-CONTAINING PROTEIN CBSX3, MITOCHONDRIAL"/>
    <property type="match status" value="1"/>
</dbReference>
<evidence type="ECO:0000313" key="5">
    <source>
        <dbReference type="EMBL" id="SMF27622.1"/>
    </source>
</evidence>
<evidence type="ECO:0000313" key="6">
    <source>
        <dbReference type="Proteomes" id="UP000192917"/>
    </source>
</evidence>
<dbReference type="SMART" id="SM00116">
    <property type="entry name" value="CBS"/>
    <property type="match status" value="2"/>
</dbReference>
<feature type="domain" description="BON" evidence="3">
    <location>
        <begin position="155"/>
        <end position="222"/>
    </location>
</feature>
<evidence type="ECO:0000256" key="2">
    <source>
        <dbReference type="PROSITE-ProRule" id="PRU00703"/>
    </source>
</evidence>
<reference evidence="5 6" key="1">
    <citation type="submission" date="2017-04" db="EMBL/GenBank/DDBJ databases">
        <authorList>
            <person name="Afonso C.L."/>
            <person name="Miller P.J."/>
            <person name="Scott M.A."/>
            <person name="Spackman E."/>
            <person name="Goraichik I."/>
            <person name="Dimitrov K.M."/>
            <person name="Suarez D.L."/>
            <person name="Swayne D.E."/>
        </authorList>
    </citation>
    <scope>NUCLEOTIDE SEQUENCE [LARGE SCALE GENOMIC DNA]</scope>
    <source>
        <strain evidence="5 6">USBA 355</strain>
    </source>
</reference>
<dbReference type="STRING" id="560819.SAMN05428998_10998"/>
<sequence length="232" mass="25074">MQARDVMQSRVITVAPETHVRDIAARLLDSRISAVPVVDEAGRLLGIVSEGDLMRRPESGTERHPSWWLRLLGNPDDRPIAYIKSHGAHAAEVMTRDVISVGEDATLEQIADTLERHRIKRVPVLRDGKLVGIVSRADLLHGLVARQASPAPSKDDRMLKAEVEKAIQEAGAGPTFLSVVVAGGTVHLWGAVETAAEKQAARIAAEGVPGVRAVRDEIGVLPPVVRSVMWAE</sequence>
<dbReference type="SUPFAM" id="SSF54631">
    <property type="entry name" value="CBS-domain pair"/>
    <property type="match status" value="1"/>
</dbReference>
<accession>A0A1Y6BTJ5</accession>
<proteinExistence type="predicted"/>
<dbReference type="PROSITE" id="PS50914">
    <property type="entry name" value="BON"/>
    <property type="match status" value="1"/>
</dbReference>
<protein>
    <submittedName>
        <fullName evidence="5">BON domain-containing protein</fullName>
    </submittedName>
</protein>
<dbReference type="PROSITE" id="PS51371">
    <property type="entry name" value="CBS"/>
    <property type="match status" value="2"/>
</dbReference>
<dbReference type="InterPro" id="IPR017080">
    <property type="entry name" value="UCP036990_CBS_BON"/>
</dbReference>
<dbReference type="PANTHER" id="PTHR43080:SF26">
    <property type="entry name" value="REGULATORY PROTEIN"/>
    <property type="match status" value="1"/>
</dbReference>
<dbReference type="InterPro" id="IPR000644">
    <property type="entry name" value="CBS_dom"/>
</dbReference>
<dbReference type="InterPro" id="IPR007055">
    <property type="entry name" value="BON_dom"/>
</dbReference>
<dbReference type="InterPro" id="IPR051257">
    <property type="entry name" value="Diverse_CBS-Domain"/>
</dbReference>
<keyword evidence="6" id="KW-1185">Reference proteome</keyword>
<dbReference type="Pfam" id="PF00571">
    <property type="entry name" value="CBS"/>
    <property type="match status" value="2"/>
</dbReference>
<dbReference type="PIRSF" id="PIRSF036990">
    <property type="entry name" value="UCP036990_CBS_BON"/>
    <property type="match status" value="1"/>
</dbReference>
<dbReference type="InterPro" id="IPR046342">
    <property type="entry name" value="CBS_dom_sf"/>
</dbReference>
<dbReference type="Gene3D" id="3.10.580.10">
    <property type="entry name" value="CBS-domain"/>
    <property type="match status" value="1"/>
</dbReference>
<keyword evidence="1 2" id="KW-0129">CBS domain</keyword>
<dbReference type="Gene3D" id="3.30.1340.30">
    <property type="match status" value="1"/>
</dbReference>
<feature type="domain" description="CBS" evidence="4">
    <location>
        <begin position="7"/>
        <end position="66"/>
    </location>
</feature>